<evidence type="ECO:0000313" key="3">
    <source>
        <dbReference type="Proteomes" id="UP000248714"/>
    </source>
</evidence>
<accession>A0ABX9E4W6</accession>
<dbReference type="Pfam" id="PF19054">
    <property type="entry name" value="DUF5753"/>
    <property type="match status" value="1"/>
</dbReference>
<evidence type="ECO:0000259" key="1">
    <source>
        <dbReference type="PROSITE" id="PS50943"/>
    </source>
</evidence>
<dbReference type="CDD" id="cd00093">
    <property type="entry name" value="HTH_XRE"/>
    <property type="match status" value="1"/>
</dbReference>
<dbReference type="InterPro" id="IPR001387">
    <property type="entry name" value="Cro/C1-type_HTH"/>
</dbReference>
<protein>
    <submittedName>
        <fullName evidence="2">Helix-turn-helix protein</fullName>
    </submittedName>
</protein>
<sequence>MAHSTPSTAYSRDLGDELRRLRETHTNLNGNALAVRLGWDPSKVSNIEHGKARPSEIDLVQYLTMCGKDIDFFENFKRRYRNAFDEYIVQVPGNLRTVAMAESTATKIFSYNTLTLPALVQTAGYADSLYRLVGSVTEERIPELVQIRIDRQAVLRKHDRPDCLFYVHELALQQRVGDDRVMEDQYLKLLFNAHLIRLVPAEVPAVSAGVVLWEFDKAMPVAYSDTDLVRVFVQDLGAIARTRLLFNQLEGVALDAEQSRSRLAEYAGRPREELDDSGPQLA</sequence>
<feature type="domain" description="HTH cro/C1-type" evidence="1">
    <location>
        <begin position="18"/>
        <end position="73"/>
    </location>
</feature>
<comment type="caution">
    <text evidence="2">The sequence shown here is derived from an EMBL/GenBank/DDBJ whole genome shotgun (WGS) entry which is preliminary data.</text>
</comment>
<proteinExistence type="predicted"/>
<dbReference type="SUPFAM" id="SSF47413">
    <property type="entry name" value="lambda repressor-like DNA-binding domains"/>
    <property type="match status" value="1"/>
</dbReference>
<dbReference type="PROSITE" id="PS50943">
    <property type="entry name" value="HTH_CROC1"/>
    <property type="match status" value="1"/>
</dbReference>
<dbReference type="InterPro" id="IPR043917">
    <property type="entry name" value="DUF5753"/>
</dbReference>
<dbReference type="SMART" id="SM00530">
    <property type="entry name" value="HTH_XRE"/>
    <property type="match status" value="1"/>
</dbReference>
<name>A0ABX9E4W6_9PSEU</name>
<organism evidence="2 3">
    <name type="scientific">Lentzea atacamensis</name>
    <dbReference type="NCBI Taxonomy" id="531938"/>
    <lineage>
        <taxon>Bacteria</taxon>
        <taxon>Bacillati</taxon>
        <taxon>Actinomycetota</taxon>
        <taxon>Actinomycetes</taxon>
        <taxon>Pseudonocardiales</taxon>
        <taxon>Pseudonocardiaceae</taxon>
        <taxon>Lentzea</taxon>
    </lineage>
</organism>
<evidence type="ECO:0000313" key="2">
    <source>
        <dbReference type="EMBL" id="RAS62309.1"/>
    </source>
</evidence>
<gene>
    <name evidence="2" type="ORF">C8D87_108129</name>
</gene>
<dbReference type="Proteomes" id="UP000248714">
    <property type="component" value="Unassembled WGS sequence"/>
</dbReference>
<dbReference type="EMBL" id="QLTT01000008">
    <property type="protein sequence ID" value="RAS62309.1"/>
    <property type="molecule type" value="Genomic_DNA"/>
</dbReference>
<keyword evidence="3" id="KW-1185">Reference proteome</keyword>
<dbReference type="InterPro" id="IPR010982">
    <property type="entry name" value="Lambda_DNA-bd_dom_sf"/>
</dbReference>
<reference evidence="2 3" key="1">
    <citation type="submission" date="2018-06" db="EMBL/GenBank/DDBJ databases">
        <title>Genomic Encyclopedia of Type Strains, Phase IV (KMG-IV): sequencing the most valuable type-strain genomes for metagenomic binning, comparative biology and taxonomic classification.</title>
        <authorList>
            <person name="Goeker M."/>
        </authorList>
    </citation>
    <scope>NUCLEOTIDE SEQUENCE [LARGE SCALE GENOMIC DNA]</scope>
    <source>
        <strain evidence="2 3">DSM 45479</strain>
    </source>
</reference>
<dbReference type="RefSeq" id="WP_112229434.1">
    <property type="nucleotide sequence ID" value="NZ_QLTT01000008.1"/>
</dbReference>
<dbReference type="Pfam" id="PF13560">
    <property type="entry name" value="HTH_31"/>
    <property type="match status" value="1"/>
</dbReference>
<dbReference type="Gene3D" id="1.10.260.40">
    <property type="entry name" value="lambda repressor-like DNA-binding domains"/>
    <property type="match status" value="1"/>
</dbReference>